<gene>
    <name evidence="3" type="ORF">PR002_g28484</name>
</gene>
<protein>
    <recommendedName>
        <fullName evidence="2">SWIM-type domain-containing protein</fullName>
    </recommendedName>
</protein>
<name>A0A6A3HB25_9STRA</name>
<dbReference type="GO" id="GO:0008270">
    <property type="term" value="F:zinc ion binding"/>
    <property type="evidence" value="ECO:0007669"/>
    <property type="project" value="UniProtKB-KW"/>
</dbReference>
<keyword evidence="1" id="KW-0862">Zinc</keyword>
<evidence type="ECO:0000313" key="4">
    <source>
        <dbReference type="Proteomes" id="UP000435112"/>
    </source>
</evidence>
<dbReference type="Pfam" id="PF04434">
    <property type="entry name" value="SWIM"/>
    <property type="match status" value="1"/>
</dbReference>
<keyword evidence="1" id="KW-0863">Zinc-finger</keyword>
<dbReference type="PROSITE" id="PS50966">
    <property type="entry name" value="ZF_SWIM"/>
    <property type="match status" value="1"/>
</dbReference>
<reference evidence="3 4" key="1">
    <citation type="submission" date="2018-09" db="EMBL/GenBank/DDBJ databases">
        <title>Genomic investigation of the strawberry pathogen Phytophthora fragariae indicates pathogenicity is determined by transcriptional variation in three key races.</title>
        <authorList>
            <person name="Adams T.M."/>
            <person name="Armitage A.D."/>
            <person name="Sobczyk M.K."/>
            <person name="Bates H.J."/>
            <person name="Dunwell J.M."/>
            <person name="Nellist C.F."/>
            <person name="Harrison R.J."/>
        </authorList>
    </citation>
    <scope>NUCLEOTIDE SEQUENCE [LARGE SCALE GENOMIC DNA]</scope>
    <source>
        <strain evidence="3 4">SCRP324</strain>
    </source>
</reference>
<dbReference type="AlphaFoldDB" id="A0A6A3HB25"/>
<dbReference type="OrthoDB" id="94217at2759"/>
<sequence length="169" mass="19141">MEELPHRSKWHLEEIRSVRQALSCTCKQFKHSGWVCSHIIAALHLLGKINIDRAMASIPMRGQRGRPRTLAGSLQRDVVSDAYDIDRLLSIFTKSPGRPMKWPVMQEFEIDDGGDTIVDRRVGQVAGVHLCPHEGVYIWTATFVDGGSVQYKAEELVHAIRRAHDMEVD</sequence>
<evidence type="ECO:0000259" key="2">
    <source>
        <dbReference type="PROSITE" id="PS50966"/>
    </source>
</evidence>
<keyword evidence="1" id="KW-0479">Metal-binding</keyword>
<dbReference type="EMBL" id="QXFU01005009">
    <property type="protein sequence ID" value="KAE8966063.1"/>
    <property type="molecule type" value="Genomic_DNA"/>
</dbReference>
<dbReference type="InterPro" id="IPR007527">
    <property type="entry name" value="Znf_SWIM"/>
</dbReference>
<proteinExistence type="predicted"/>
<comment type="caution">
    <text evidence="3">The sequence shown here is derived from an EMBL/GenBank/DDBJ whole genome shotgun (WGS) entry which is preliminary data.</text>
</comment>
<organism evidence="3 4">
    <name type="scientific">Phytophthora rubi</name>
    <dbReference type="NCBI Taxonomy" id="129364"/>
    <lineage>
        <taxon>Eukaryota</taxon>
        <taxon>Sar</taxon>
        <taxon>Stramenopiles</taxon>
        <taxon>Oomycota</taxon>
        <taxon>Peronosporomycetes</taxon>
        <taxon>Peronosporales</taxon>
        <taxon>Peronosporaceae</taxon>
        <taxon>Phytophthora</taxon>
    </lineage>
</organism>
<evidence type="ECO:0000256" key="1">
    <source>
        <dbReference type="PROSITE-ProRule" id="PRU00325"/>
    </source>
</evidence>
<feature type="domain" description="SWIM-type" evidence="2">
    <location>
        <begin position="16"/>
        <end position="47"/>
    </location>
</feature>
<dbReference type="Proteomes" id="UP000435112">
    <property type="component" value="Unassembled WGS sequence"/>
</dbReference>
<evidence type="ECO:0000313" key="3">
    <source>
        <dbReference type="EMBL" id="KAE8966063.1"/>
    </source>
</evidence>
<accession>A0A6A3HB25</accession>